<protein>
    <submittedName>
        <fullName evidence="2">4-phytase/acid phosphatase</fullName>
        <ecNumber evidence="2">3.1.3.2</ecNumber>
        <ecNumber evidence="2">3.1.3.26</ecNumber>
    </submittedName>
</protein>
<comment type="caution">
    <text evidence="2">The sequence shown here is derived from an EMBL/GenBank/DDBJ whole genome shotgun (WGS) entry which is preliminary data.</text>
</comment>
<evidence type="ECO:0000313" key="2">
    <source>
        <dbReference type="EMBL" id="NIJ64924.1"/>
    </source>
</evidence>
<dbReference type="AlphaFoldDB" id="A0A7X5UZ68"/>
<reference evidence="2 3" key="1">
    <citation type="submission" date="2020-03" db="EMBL/GenBank/DDBJ databases">
        <title>Genomic Encyclopedia of Type Strains, Phase IV (KMG-IV): sequencing the most valuable type-strain genomes for metagenomic binning, comparative biology and taxonomic classification.</title>
        <authorList>
            <person name="Goeker M."/>
        </authorList>
    </citation>
    <scope>NUCLEOTIDE SEQUENCE [LARGE SCALE GENOMIC DNA]</scope>
    <source>
        <strain evidence="2 3">DSM 4733</strain>
    </source>
</reference>
<keyword evidence="2" id="KW-0378">Hydrolase</keyword>
<keyword evidence="1" id="KW-0732">Signal</keyword>
<dbReference type="EC" id="3.1.3.2" evidence="2"/>
<feature type="chain" id="PRO_5031485576" evidence="1">
    <location>
        <begin position="23"/>
        <end position="400"/>
    </location>
</feature>
<evidence type="ECO:0000256" key="1">
    <source>
        <dbReference type="SAM" id="SignalP"/>
    </source>
</evidence>
<dbReference type="CDD" id="cd07061">
    <property type="entry name" value="HP_HAP_like"/>
    <property type="match status" value="1"/>
</dbReference>
<dbReference type="Pfam" id="PF00328">
    <property type="entry name" value="His_Phos_2"/>
    <property type="match status" value="1"/>
</dbReference>
<dbReference type="SUPFAM" id="SSF53254">
    <property type="entry name" value="Phosphoglycerate mutase-like"/>
    <property type="match status" value="1"/>
</dbReference>
<dbReference type="GO" id="GO:0008707">
    <property type="term" value="F:inositol hexakisphosphate 4-phosphatase activity"/>
    <property type="evidence" value="ECO:0007669"/>
    <property type="project" value="UniProtKB-EC"/>
</dbReference>
<feature type="signal peptide" evidence="1">
    <location>
        <begin position="1"/>
        <end position="22"/>
    </location>
</feature>
<dbReference type="InterPro" id="IPR033379">
    <property type="entry name" value="Acid_Pase_AS"/>
</dbReference>
<dbReference type="InterPro" id="IPR029033">
    <property type="entry name" value="His_PPase_superfam"/>
</dbReference>
<dbReference type="EC" id="3.1.3.26" evidence="2"/>
<keyword evidence="3" id="KW-1185">Reference proteome</keyword>
<accession>A0A7X5UZ68</accession>
<dbReference type="Gene3D" id="3.40.50.1240">
    <property type="entry name" value="Phosphoglycerate mutase-like"/>
    <property type="match status" value="2"/>
</dbReference>
<dbReference type="RefSeq" id="WP_167299222.1">
    <property type="nucleotide sequence ID" value="NZ_JAASQV010000001.1"/>
</dbReference>
<organism evidence="2 3">
    <name type="scientific">Sphingomonas leidyi</name>
    <dbReference type="NCBI Taxonomy" id="68569"/>
    <lineage>
        <taxon>Bacteria</taxon>
        <taxon>Pseudomonadati</taxon>
        <taxon>Pseudomonadota</taxon>
        <taxon>Alphaproteobacteria</taxon>
        <taxon>Sphingomonadales</taxon>
        <taxon>Sphingomonadaceae</taxon>
        <taxon>Sphingomonas</taxon>
    </lineage>
</organism>
<dbReference type="EMBL" id="JAASQV010000001">
    <property type="protein sequence ID" value="NIJ64924.1"/>
    <property type="molecule type" value="Genomic_DNA"/>
</dbReference>
<dbReference type="InterPro" id="IPR000560">
    <property type="entry name" value="His_Pase_clade-2"/>
</dbReference>
<dbReference type="Proteomes" id="UP000564677">
    <property type="component" value="Unassembled WGS sequence"/>
</dbReference>
<dbReference type="GO" id="GO:0003993">
    <property type="term" value="F:acid phosphatase activity"/>
    <property type="evidence" value="ECO:0007669"/>
    <property type="project" value="UniProtKB-EC"/>
</dbReference>
<dbReference type="PROSITE" id="PS00616">
    <property type="entry name" value="HIS_ACID_PHOSPHAT_1"/>
    <property type="match status" value="1"/>
</dbReference>
<evidence type="ECO:0000313" key="3">
    <source>
        <dbReference type="Proteomes" id="UP000564677"/>
    </source>
</evidence>
<sequence length="400" mass="42417">MARPLLALFAGGAMLLPGPALSASSRPKGLAVERVVMVMRHGIRAPLGGEVPDGTRTAAPWPRWPVEESRLTPHGIRALETIAAADRQRLIVQRVLPRNCAAAGTIRIRTNVSDRTIASGEAYARGIAPGCGLAPEHLGASAIDPIFEPLRARATRFDANEAVAAIERFTGGMAALASRHAAAIALLDRVLGCAPRNTGCTPALPAQVRPAPDGHGIELQGPIRDTSGIAQVLLLQYVEGLPRRDIGWGRADPATLVRLGALHAALFDVFTRSPYMASHQASILGRHVLETLADPAGPRIEVLMGHDTNVTALAAVLRTSLSAPGYAMDDVPPGAAILIEQLRDRESGRRYVRLSYRTQSPEVLRRGGSAASIGALKMGGCARLCPAGRFDRILRSRLAE</sequence>
<name>A0A7X5UZ68_9SPHN</name>
<proteinExistence type="predicted"/>
<gene>
    <name evidence="2" type="ORF">FHR20_001855</name>
</gene>